<dbReference type="PANTHER" id="PTHR43480">
    <property type="entry name" value="ACYL-[ACYL-CARRIER-PROTEIN]--UDP-N-ACETYLGLUCOSAMINE O-ACYLTRANSFERASE"/>
    <property type="match status" value="1"/>
</dbReference>
<evidence type="ECO:0000256" key="3">
    <source>
        <dbReference type="ARBA" id="ARBA00022556"/>
    </source>
</evidence>
<keyword evidence="2 8" id="KW-0444">Lipid biosynthesis</keyword>
<dbReference type="AlphaFoldDB" id="A0A4Q0XUY5"/>
<keyword evidence="5 8" id="KW-0677">Repeat</keyword>
<dbReference type="PANTHER" id="PTHR43480:SF1">
    <property type="entry name" value="ACYL-[ACYL-CARRIER-PROTEIN]--UDP-N-ACETYLGLUCOSAMINE O-ACYLTRANSFERASE, MITOCHONDRIAL-RELATED"/>
    <property type="match status" value="1"/>
</dbReference>
<comment type="similarity">
    <text evidence="8">Belongs to the transferase hexapeptide repeat family. LpxA subfamily.</text>
</comment>
<dbReference type="UniPathway" id="UPA00359">
    <property type="reaction ID" value="UER00477"/>
</dbReference>
<dbReference type="Proteomes" id="UP000290191">
    <property type="component" value="Unassembled WGS sequence"/>
</dbReference>
<dbReference type="SUPFAM" id="SSF51161">
    <property type="entry name" value="Trimeric LpxA-like enzymes"/>
    <property type="match status" value="1"/>
</dbReference>
<dbReference type="HAMAP" id="MF_00387">
    <property type="entry name" value="LpxA"/>
    <property type="match status" value="1"/>
</dbReference>
<dbReference type="EC" id="2.3.1.129" evidence="8"/>
<gene>
    <name evidence="8" type="primary">lpxA</name>
    <name evidence="10" type="ORF">CRV06_14500</name>
</gene>
<protein>
    <recommendedName>
        <fullName evidence="8">Acyl-[acyl-carrier-protein]--UDP-N-acetylglucosamine O-acyltransferase</fullName>
        <shortName evidence="8">UDP-N-acetylglucosamine acyltransferase</shortName>
        <ecNumber evidence="8">2.3.1.129</ecNumber>
    </recommendedName>
</protein>
<dbReference type="RefSeq" id="WP_129083030.1">
    <property type="nucleotide sequence ID" value="NZ_CP041070.1"/>
</dbReference>
<dbReference type="GO" id="GO:0008780">
    <property type="term" value="F:acyl-[acyl-carrier-protein]-UDP-N-acetylglucosamine O-acyltransferase activity"/>
    <property type="evidence" value="ECO:0007669"/>
    <property type="project" value="UniProtKB-UniRule"/>
</dbReference>
<sequence length="260" mass="28049">MNNIHKTAIIEDGAKLGDNITIGAYTVIGKNVKIGNGTTIGSHTLIEGKTTIGEKNEIFSHATIGSIPQDLKFSGEDVELIIGNSNKIREYTLFNPGTKGGGSITKIGDNNLFMGYTHVAHDVMVGNNCIFANVATLAGHVEIADNVVVGGLTPIHQFCKVGSNVMIAGGSVLTQDIPPFCLAEGNRAVLRGLNLTGLRRRFKNREDIDEIKRAYKAIFESGNAIADVAKELLETNNNKYVHELADFVISTKRGIPFNRK</sequence>
<dbReference type="InterPro" id="IPR010137">
    <property type="entry name" value="Lipid_A_LpxA"/>
</dbReference>
<dbReference type="Pfam" id="PF00132">
    <property type="entry name" value="Hexapep"/>
    <property type="match status" value="2"/>
</dbReference>
<dbReference type="OrthoDB" id="9807278at2"/>
<organism evidence="10 11">
    <name type="scientific">Halarcobacter anaerophilus</name>
    <dbReference type="NCBI Taxonomy" id="877500"/>
    <lineage>
        <taxon>Bacteria</taxon>
        <taxon>Pseudomonadati</taxon>
        <taxon>Campylobacterota</taxon>
        <taxon>Epsilonproteobacteria</taxon>
        <taxon>Campylobacterales</taxon>
        <taxon>Arcobacteraceae</taxon>
        <taxon>Halarcobacter</taxon>
    </lineage>
</organism>
<dbReference type="CDD" id="cd03351">
    <property type="entry name" value="LbH_UDP-GlcNAc_AT"/>
    <property type="match status" value="1"/>
</dbReference>
<keyword evidence="6 8" id="KW-0443">Lipid metabolism</keyword>
<dbReference type="EMBL" id="PDKO01000019">
    <property type="protein sequence ID" value="RXJ61222.1"/>
    <property type="molecule type" value="Genomic_DNA"/>
</dbReference>
<dbReference type="InterPro" id="IPR029098">
    <property type="entry name" value="Acetyltransf_C"/>
</dbReference>
<evidence type="ECO:0000256" key="2">
    <source>
        <dbReference type="ARBA" id="ARBA00022516"/>
    </source>
</evidence>
<comment type="pathway">
    <text evidence="8">Glycolipid biosynthesis; lipid IV(A) biosynthesis; lipid IV(A) from (3R)-3-hydroxytetradecanoyl-[acyl-carrier-protein] and UDP-N-acetyl-alpha-D-glucosamine: step 1/6.</text>
</comment>
<accession>A0A4Q0XUY5</accession>
<dbReference type="InterPro" id="IPR037157">
    <property type="entry name" value="Acetyltransf_C_sf"/>
</dbReference>
<evidence type="ECO:0000313" key="11">
    <source>
        <dbReference type="Proteomes" id="UP000290191"/>
    </source>
</evidence>
<comment type="subunit">
    <text evidence="8">Homotrimer.</text>
</comment>
<reference evidence="10 11" key="1">
    <citation type="submission" date="2017-10" db="EMBL/GenBank/DDBJ databases">
        <title>Genomics of the genus Arcobacter.</title>
        <authorList>
            <person name="Perez-Cataluna A."/>
            <person name="Figueras M.J."/>
        </authorList>
    </citation>
    <scope>NUCLEOTIDE SEQUENCE [LARGE SCALE GENOMIC DNA]</scope>
    <source>
        <strain evidence="10 11">DSM 24636</strain>
    </source>
</reference>
<dbReference type="GO" id="GO:0016020">
    <property type="term" value="C:membrane"/>
    <property type="evidence" value="ECO:0007669"/>
    <property type="project" value="GOC"/>
</dbReference>
<evidence type="ECO:0000256" key="1">
    <source>
        <dbReference type="ARBA" id="ARBA00022490"/>
    </source>
</evidence>
<feature type="domain" description="UDP N-acetylglucosamine O-acyltransferase C-terminal" evidence="9">
    <location>
        <begin position="176"/>
        <end position="255"/>
    </location>
</feature>
<dbReference type="NCBIfam" id="NF003657">
    <property type="entry name" value="PRK05289.1"/>
    <property type="match status" value="1"/>
</dbReference>
<evidence type="ECO:0000256" key="8">
    <source>
        <dbReference type="HAMAP-Rule" id="MF_00387"/>
    </source>
</evidence>
<dbReference type="PROSITE" id="PS00101">
    <property type="entry name" value="HEXAPEP_TRANSFERASES"/>
    <property type="match status" value="1"/>
</dbReference>
<dbReference type="InterPro" id="IPR018357">
    <property type="entry name" value="Hexapep_transf_CS"/>
</dbReference>
<dbReference type="PIRSF" id="PIRSF000456">
    <property type="entry name" value="UDP-GlcNAc_acltr"/>
    <property type="match status" value="1"/>
</dbReference>
<comment type="function">
    <text evidence="8">Involved in the biosynthesis of lipid A, a phosphorylated glycolipid that anchors the lipopolysaccharide to the outer membrane of the cell.</text>
</comment>
<keyword evidence="11" id="KW-1185">Reference proteome</keyword>
<dbReference type="GO" id="GO:0009245">
    <property type="term" value="P:lipid A biosynthetic process"/>
    <property type="evidence" value="ECO:0007669"/>
    <property type="project" value="UniProtKB-UniRule"/>
</dbReference>
<evidence type="ECO:0000256" key="6">
    <source>
        <dbReference type="ARBA" id="ARBA00023098"/>
    </source>
</evidence>
<comment type="subcellular location">
    <subcellularLocation>
        <location evidence="8">Cytoplasm</location>
    </subcellularLocation>
</comment>
<keyword evidence="7 8" id="KW-0012">Acyltransferase</keyword>
<evidence type="ECO:0000256" key="5">
    <source>
        <dbReference type="ARBA" id="ARBA00022737"/>
    </source>
</evidence>
<dbReference type="GO" id="GO:0005737">
    <property type="term" value="C:cytoplasm"/>
    <property type="evidence" value="ECO:0007669"/>
    <property type="project" value="UniProtKB-SubCell"/>
</dbReference>
<dbReference type="STRING" id="877500.GCA_000935065_03285"/>
<evidence type="ECO:0000259" key="9">
    <source>
        <dbReference type="Pfam" id="PF13720"/>
    </source>
</evidence>
<dbReference type="Gene3D" id="1.20.1180.10">
    <property type="entry name" value="Udp N-acetylglucosamine O-acyltransferase, C-terminal domain"/>
    <property type="match status" value="1"/>
</dbReference>
<keyword evidence="1 8" id="KW-0963">Cytoplasm</keyword>
<keyword evidence="3 8" id="KW-0441">Lipid A biosynthesis</keyword>
<keyword evidence="4 8" id="KW-0808">Transferase</keyword>
<proteinExistence type="inferred from homology"/>
<dbReference type="InterPro" id="IPR001451">
    <property type="entry name" value="Hexapep"/>
</dbReference>
<dbReference type="Gene3D" id="2.160.10.10">
    <property type="entry name" value="Hexapeptide repeat proteins"/>
    <property type="match status" value="1"/>
</dbReference>
<evidence type="ECO:0000313" key="10">
    <source>
        <dbReference type="EMBL" id="RXJ61222.1"/>
    </source>
</evidence>
<dbReference type="NCBIfam" id="TIGR01852">
    <property type="entry name" value="lipid_A_lpxA"/>
    <property type="match status" value="1"/>
</dbReference>
<evidence type="ECO:0000256" key="7">
    <source>
        <dbReference type="ARBA" id="ARBA00023315"/>
    </source>
</evidence>
<name>A0A4Q0XUY5_9BACT</name>
<dbReference type="Pfam" id="PF13720">
    <property type="entry name" value="Acetyltransf_11"/>
    <property type="match status" value="1"/>
</dbReference>
<comment type="catalytic activity">
    <reaction evidence="8">
        <text>a (3R)-hydroxyacyl-[ACP] + UDP-N-acetyl-alpha-D-glucosamine = a UDP-3-O-[(3R)-3-hydroxyacyl]-N-acetyl-alpha-D-glucosamine + holo-[ACP]</text>
        <dbReference type="Rhea" id="RHEA:67812"/>
        <dbReference type="Rhea" id="RHEA-COMP:9685"/>
        <dbReference type="Rhea" id="RHEA-COMP:9945"/>
        <dbReference type="ChEBI" id="CHEBI:57705"/>
        <dbReference type="ChEBI" id="CHEBI:64479"/>
        <dbReference type="ChEBI" id="CHEBI:78827"/>
        <dbReference type="ChEBI" id="CHEBI:173225"/>
        <dbReference type="EC" id="2.3.1.129"/>
    </reaction>
</comment>
<dbReference type="InterPro" id="IPR011004">
    <property type="entry name" value="Trimer_LpxA-like_sf"/>
</dbReference>
<comment type="caution">
    <text evidence="10">The sequence shown here is derived from an EMBL/GenBank/DDBJ whole genome shotgun (WGS) entry which is preliminary data.</text>
</comment>
<evidence type="ECO:0000256" key="4">
    <source>
        <dbReference type="ARBA" id="ARBA00022679"/>
    </source>
</evidence>